<accession>A0A5B8U3J7</accession>
<keyword evidence="4" id="KW-1185">Reference proteome</keyword>
<feature type="domain" description="Isochorismatase-like" evidence="2">
    <location>
        <begin position="35"/>
        <end position="218"/>
    </location>
</feature>
<reference evidence="3 4" key="1">
    <citation type="journal article" date="2018" name="J. Microbiol.">
        <title>Baekduia soli gen. nov., sp. nov., a novel bacterium isolated from the soil of Baekdu Mountain and proposal of a novel family name, Baekduiaceae fam. nov.</title>
        <authorList>
            <person name="An D.S."/>
            <person name="Siddiqi M.Z."/>
            <person name="Kim K.H."/>
            <person name="Yu H.S."/>
            <person name="Im W.T."/>
        </authorList>
    </citation>
    <scope>NUCLEOTIDE SEQUENCE [LARGE SCALE GENOMIC DNA]</scope>
    <source>
        <strain evidence="3 4">BR7-21</strain>
    </source>
</reference>
<dbReference type="InterPro" id="IPR000868">
    <property type="entry name" value="Isochorismatase-like_dom"/>
</dbReference>
<dbReference type="Proteomes" id="UP000321805">
    <property type="component" value="Chromosome"/>
</dbReference>
<dbReference type="GO" id="GO:0016787">
    <property type="term" value="F:hydrolase activity"/>
    <property type="evidence" value="ECO:0007669"/>
    <property type="project" value="UniProtKB-KW"/>
</dbReference>
<dbReference type="AlphaFoldDB" id="A0A5B8U3J7"/>
<dbReference type="RefSeq" id="WP_146918154.1">
    <property type="nucleotide sequence ID" value="NZ_CP042430.1"/>
</dbReference>
<dbReference type="Gene3D" id="3.40.50.850">
    <property type="entry name" value="Isochorismatase-like"/>
    <property type="match status" value="1"/>
</dbReference>
<dbReference type="InterPro" id="IPR050272">
    <property type="entry name" value="Isochorismatase-like_hydrls"/>
</dbReference>
<dbReference type="InterPro" id="IPR036380">
    <property type="entry name" value="Isochorismatase-like_sf"/>
</dbReference>
<name>A0A5B8U3J7_9ACTN</name>
<evidence type="ECO:0000259" key="2">
    <source>
        <dbReference type="Pfam" id="PF00857"/>
    </source>
</evidence>
<gene>
    <name evidence="3" type="ORF">FSW04_08195</name>
</gene>
<evidence type="ECO:0000256" key="1">
    <source>
        <dbReference type="ARBA" id="ARBA00022801"/>
    </source>
</evidence>
<proteinExistence type="predicted"/>
<dbReference type="PANTHER" id="PTHR43540">
    <property type="entry name" value="PEROXYUREIDOACRYLATE/UREIDOACRYLATE AMIDOHYDROLASE-RELATED"/>
    <property type="match status" value="1"/>
</dbReference>
<dbReference type="KEGG" id="bsol:FSW04_08195"/>
<dbReference type="OrthoDB" id="7500697at2"/>
<dbReference type="EMBL" id="CP042430">
    <property type="protein sequence ID" value="QEC47560.1"/>
    <property type="molecule type" value="Genomic_DNA"/>
</dbReference>
<sequence>MSGPAPWEGVVGPGDEARYRAAGFGGPSGSGSRPALLVIDVQYRTTGSRPMPFDEAVQEYSTSCGDVAWAALEHIERLVTGFRALDLPVLYPHVAPKLGYDAGRLAAKVPAIMDVPDRGYDFVEAVAPRPGDILVPKRHPSAFFATSLTSYLVDLGVDWLVVCGCTTSGCVRASVVDGFSYNFRATVPHDAVYDRSQAVHAVNLFDMAQKYADVVSTDAVLEAVAAARA</sequence>
<dbReference type="SUPFAM" id="SSF52499">
    <property type="entry name" value="Isochorismatase-like hydrolases"/>
    <property type="match status" value="1"/>
</dbReference>
<dbReference type="PANTHER" id="PTHR43540:SF1">
    <property type="entry name" value="ISOCHORISMATASE HYDROLASE"/>
    <property type="match status" value="1"/>
</dbReference>
<dbReference type="Pfam" id="PF00857">
    <property type="entry name" value="Isochorismatase"/>
    <property type="match status" value="1"/>
</dbReference>
<evidence type="ECO:0000313" key="4">
    <source>
        <dbReference type="Proteomes" id="UP000321805"/>
    </source>
</evidence>
<protein>
    <submittedName>
        <fullName evidence="3">Isochorismatase family protein</fullName>
    </submittedName>
</protein>
<keyword evidence="1" id="KW-0378">Hydrolase</keyword>
<organism evidence="3 4">
    <name type="scientific">Baekduia soli</name>
    <dbReference type="NCBI Taxonomy" id="496014"/>
    <lineage>
        <taxon>Bacteria</taxon>
        <taxon>Bacillati</taxon>
        <taxon>Actinomycetota</taxon>
        <taxon>Thermoleophilia</taxon>
        <taxon>Solirubrobacterales</taxon>
        <taxon>Baekduiaceae</taxon>
        <taxon>Baekduia</taxon>
    </lineage>
</organism>
<evidence type="ECO:0000313" key="3">
    <source>
        <dbReference type="EMBL" id="QEC47560.1"/>
    </source>
</evidence>